<dbReference type="Gene3D" id="1.10.10.10">
    <property type="entry name" value="Winged helix-like DNA-binding domain superfamily/Winged helix DNA-binding domain"/>
    <property type="match status" value="1"/>
</dbReference>
<dbReference type="KEGG" id="pfuw:KF707C_21430"/>
<sequence length="127" mass="14125">MQVRANVQAKPLLPTPLRAMDKDALLAPDPRRLREMLRRAGLKTSMPRLKVLEILYLASWEGGELSSRRLHERLQDAGEPLTLVSVRQVLGRMVDSGLVIAEGAHRYRLAPNLAPTGDQRPRSNSAA</sequence>
<keyword evidence="2" id="KW-1185">Reference proteome</keyword>
<dbReference type="InterPro" id="IPR036390">
    <property type="entry name" value="WH_DNA-bd_sf"/>
</dbReference>
<dbReference type="RefSeq" id="WP_003454190.1">
    <property type="nucleotide sequence ID" value="NZ_AJMR01000192.1"/>
</dbReference>
<dbReference type="SUPFAM" id="SSF46785">
    <property type="entry name" value="Winged helix' DNA-binding domain"/>
    <property type="match status" value="1"/>
</dbReference>
<reference evidence="2" key="1">
    <citation type="submission" date="2015-05" db="EMBL/GenBank/DDBJ databases">
        <title>Draft genome sequencing of a biphenyl-degrading bacterium, Pseudomonas balearica KF707 (=NBRC110670).</title>
        <authorList>
            <person name="Kimura N."/>
            <person name="Hirose J."/>
            <person name="Watanabe T."/>
            <person name="Suenaga H."/>
            <person name="Fujihara H."/>
            <person name="Noguchi M."/>
            <person name="Hashimoto M."/>
            <person name="Shimodaira J."/>
            <person name="Tsuchikane K."/>
            <person name="Hosoyama A."/>
            <person name="Yamazoe A."/>
            <person name="Fujita N."/>
            <person name="Furukawa K."/>
        </authorList>
    </citation>
    <scope>NUCLEOTIDE SEQUENCE [LARGE SCALE GENOMIC DNA]</scope>
    <source>
        <strain evidence="2">DSM 10086 / NBRC 110670 / KF707</strain>
    </source>
</reference>
<reference evidence="1 2" key="2">
    <citation type="journal article" date="2017" name="Int. J. Syst. Evol. Microbiol.">
        <title>Pseudomonas furukawaii sp. nov., a polychlorinated biphenyl-degrading bacterium isolated from biphenyl-contaminated soil in Japan.</title>
        <authorList>
            <person name="Kimura N."/>
            <person name="Watanabe T."/>
            <person name="Suenaga H."/>
            <person name="Fujihara H."/>
            <person name="Futagami T."/>
            <person name="Goto M."/>
            <person name="Hanada S."/>
            <person name="Hirose J."/>
        </authorList>
    </citation>
    <scope>NUCLEOTIDE SEQUENCE [LARGE SCALE GENOMIC DNA]</scope>
    <source>
        <strain evidence="2">DSM 10086 / NBRC 110670 / KF707</strain>
    </source>
</reference>
<protein>
    <submittedName>
        <fullName evidence="1">Uncharacterized protein</fullName>
    </submittedName>
</protein>
<dbReference type="AlphaFoldDB" id="L8MHX7"/>
<dbReference type="Proteomes" id="UP000218554">
    <property type="component" value="Chromosome"/>
</dbReference>
<proteinExistence type="predicted"/>
<name>L8MHX7_METFU</name>
<dbReference type="InterPro" id="IPR036388">
    <property type="entry name" value="WH-like_DNA-bd_sf"/>
</dbReference>
<organism evidence="1 2">
    <name type="scientific">Metapseudomonas furukawaii</name>
    <name type="common">Pseudomonas furukawaii</name>
    <dbReference type="NCBI Taxonomy" id="1149133"/>
    <lineage>
        <taxon>Bacteria</taxon>
        <taxon>Pseudomonadati</taxon>
        <taxon>Pseudomonadota</taxon>
        <taxon>Gammaproteobacteria</taxon>
        <taxon>Pseudomonadales</taxon>
        <taxon>Pseudomonadaceae</taxon>
        <taxon>Metapseudomonas</taxon>
    </lineage>
</organism>
<accession>L8MHX7</accession>
<dbReference type="eggNOG" id="COG0735">
    <property type="taxonomic scope" value="Bacteria"/>
</dbReference>
<gene>
    <name evidence="1" type="ORF">KF707C_21430</name>
</gene>
<dbReference type="EMBL" id="AP014862">
    <property type="protein sequence ID" value="BAU73831.1"/>
    <property type="molecule type" value="Genomic_DNA"/>
</dbReference>
<evidence type="ECO:0000313" key="2">
    <source>
        <dbReference type="Proteomes" id="UP000218554"/>
    </source>
</evidence>
<accession>A0A143SP74</accession>
<evidence type="ECO:0000313" key="1">
    <source>
        <dbReference type="EMBL" id="BAU73831.1"/>
    </source>
</evidence>